<dbReference type="Pfam" id="PF15249">
    <property type="entry name" value="GLTSCR1"/>
    <property type="match status" value="1"/>
</dbReference>
<feature type="compositionally biased region" description="Polar residues" evidence="1">
    <location>
        <begin position="337"/>
        <end position="365"/>
    </location>
</feature>
<feature type="region of interest" description="Disordered" evidence="1">
    <location>
        <begin position="568"/>
        <end position="608"/>
    </location>
</feature>
<feature type="compositionally biased region" description="Low complexity" evidence="1">
    <location>
        <begin position="502"/>
        <end position="517"/>
    </location>
</feature>
<dbReference type="PANTHER" id="PTHR15572">
    <property type="entry name" value="GLIOMA TUMOR SUPPRESSOR CANDIDATE REGION GENE 1"/>
    <property type="match status" value="1"/>
</dbReference>
<evidence type="ECO:0000313" key="4">
    <source>
        <dbReference type="EMBL" id="KFD73048.1"/>
    </source>
</evidence>
<feature type="region of interest" description="Disordered" evidence="1">
    <location>
        <begin position="482"/>
        <end position="528"/>
    </location>
</feature>
<dbReference type="EMBL" id="KL367475">
    <property type="protein sequence ID" value="KFD73048.1"/>
    <property type="molecule type" value="Genomic_DNA"/>
</dbReference>
<dbReference type="InterPro" id="IPR052438">
    <property type="entry name" value="Chromatin_remod/trans_coact"/>
</dbReference>
<feature type="region of interest" description="Disordered" evidence="1">
    <location>
        <begin position="73"/>
        <end position="100"/>
    </location>
</feature>
<dbReference type="Proteomes" id="UP000030764">
    <property type="component" value="Unassembled WGS sequence"/>
</dbReference>
<accession>A0A085NUA2</accession>
<feature type="compositionally biased region" description="Low complexity" evidence="1">
    <location>
        <begin position="595"/>
        <end position="606"/>
    </location>
</feature>
<evidence type="ECO:0000313" key="3">
    <source>
        <dbReference type="EMBL" id="KFD59015.1"/>
    </source>
</evidence>
<evidence type="ECO:0000259" key="2">
    <source>
        <dbReference type="Pfam" id="PF15249"/>
    </source>
</evidence>
<feature type="domain" description="GLTSCR protein conserved" evidence="2">
    <location>
        <begin position="385"/>
        <end position="480"/>
    </location>
</feature>
<proteinExistence type="predicted"/>
<dbReference type="AlphaFoldDB" id="A0A085NUA2"/>
<protein>
    <recommendedName>
        <fullName evidence="2">GLTSCR protein conserved domain-containing protein</fullName>
    </recommendedName>
</protein>
<name>A0A085NUA2_9BILA</name>
<feature type="compositionally biased region" description="Basic and acidic residues" evidence="1">
    <location>
        <begin position="572"/>
        <end position="581"/>
    </location>
</feature>
<feature type="compositionally biased region" description="Polar residues" evidence="1">
    <location>
        <begin position="73"/>
        <end position="82"/>
    </location>
</feature>
<feature type="region of interest" description="Disordered" evidence="1">
    <location>
        <begin position="320"/>
        <end position="365"/>
    </location>
</feature>
<keyword evidence="5" id="KW-1185">Reference proteome</keyword>
<feature type="region of interest" description="Disordered" evidence="1">
    <location>
        <begin position="632"/>
        <end position="655"/>
    </location>
</feature>
<dbReference type="Proteomes" id="UP000030758">
    <property type="component" value="Unassembled WGS sequence"/>
</dbReference>
<dbReference type="PANTHER" id="PTHR15572:SF0">
    <property type="entry name" value="GLUTAMINE-RICH PROTEIN-RELATED"/>
    <property type="match status" value="1"/>
</dbReference>
<evidence type="ECO:0000313" key="5">
    <source>
        <dbReference type="Proteomes" id="UP000030764"/>
    </source>
</evidence>
<feature type="compositionally biased region" description="Polar residues" evidence="1">
    <location>
        <begin position="487"/>
        <end position="497"/>
    </location>
</feature>
<organism evidence="4">
    <name type="scientific">Trichuris suis</name>
    <name type="common">pig whipworm</name>
    <dbReference type="NCBI Taxonomy" id="68888"/>
    <lineage>
        <taxon>Eukaryota</taxon>
        <taxon>Metazoa</taxon>
        <taxon>Ecdysozoa</taxon>
        <taxon>Nematoda</taxon>
        <taxon>Enoplea</taxon>
        <taxon>Dorylaimia</taxon>
        <taxon>Trichinellida</taxon>
        <taxon>Trichuridae</taxon>
        <taxon>Trichuris</taxon>
    </lineage>
</organism>
<dbReference type="EMBL" id="KL363182">
    <property type="protein sequence ID" value="KFD59015.1"/>
    <property type="molecule type" value="Genomic_DNA"/>
</dbReference>
<sequence length="785" mass="85746">MSTQPMSTIQIINGQPLLQAKVQHILTPGGPMAVAVVPSSLGAILGPLLQQIPGSSPKNGTLIFNLPGTSISPSAVEPTTSAKGGRRSRPSKQRNSVVANENKRLLSKDACLEINSAKSYAPIKPKIVDSSSLLTSSFDTRQPVILSAQVPLPSQMTIQLSESEQNEIASVSEQINKLVSAMSGSSSDEATVQQLEHRKRSILERAAYEQLRLVNQSNPLSIPLPLRVNPPSASPSQQQDQPVILQLPVGTSRTNSVISQVPVSVISNHVGIPESSSGQQLVQINGTTYLVVQPKSQNLPEPSPPPKLLIQSSYPVTEQQHAQTKNVFAEPKRIQPEQKQALTSDSNNSFDSQASSKDASLNSQVEPAKSSRQFFEHLMDAHVRCVLQPDYNNPFRDCADVVERLVPYHCCWESDVHPEILDSADSLYEAKMTSLMQCKQRLMNRVRLLMLETSAKLAQPEEIILLDKLFLNSESALLNRRHENENAEQTDGISESELSLREPVSTVSSSPSLSPSPKSEESVVDEQTAAVQSLRCDRSPSSLSAYLKALHESLPPVNYQRLSQNSLVSSEESLHSQRELSDEGGEVDAVHSRSDASSPAVVVSSPKRSEHKSGLKIIIKLNAEQKHIVREPNGCLSSSSSDSAVKSRPCSPQRVPPLRLRLSTLSFNANGGKQPPIHAQESDSEGSDGYVADSTEAEDCETESEDDDWINGVCYPRLRCQISQVDVKGDPYAAGKLKLRLISSPSRRRKQCCDNQTPKQNFNNGYECSPAVKKRLKSIGDHHLR</sequence>
<feature type="region of interest" description="Disordered" evidence="1">
    <location>
        <begin position="667"/>
        <end position="702"/>
    </location>
</feature>
<dbReference type="GO" id="GO:0045893">
    <property type="term" value="P:positive regulation of DNA-templated transcription"/>
    <property type="evidence" value="ECO:0007669"/>
    <property type="project" value="TreeGrafter"/>
</dbReference>
<dbReference type="GO" id="GO:0016514">
    <property type="term" value="C:SWI/SNF complex"/>
    <property type="evidence" value="ECO:0007669"/>
    <property type="project" value="TreeGrafter"/>
</dbReference>
<dbReference type="InterPro" id="IPR015671">
    <property type="entry name" value="GSCR1_dom"/>
</dbReference>
<reference evidence="4 5" key="1">
    <citation type="journal article" date="2014" name="Nat. Genet.">
        <title>Genome and transcriptome of the porcine whipworm Trichuris suis.</title>
        <authorList>
            <person name="Jex A.R."/>
            <person name="Nejsum P."/>
            <person name="Schwarz E.M."/>
            <person name="Hu L."/>
            <person name="Young N.D."/>
            <person name="Hall R.S."/>
            <person name="Korhonen P.K."/>
            <person name="Liao S."/>
            <person name="Thamsborg S."/>
            <person name="Xia J."/>
            <person name="Xu P."/>
            <person name="Wang S."/>
            <person name="Scheerlinck J.P."/>
            <person name="Hofmann A."/>
            <person name="Sternberg P.W."/>
            <person name="Wang J."/>
            <person name="Gasser R.B."/>
        </authorList>
    </citation>
    <scope>NUCLEOTIDE SEQUENCE [LARGE SCALE GENOMIC DNA]</scope>
    <source>
        <strain evidence="4">DCEP-RM93F</strain>
        <strain evidence="3">DCEP-RM93M</strain>
    </source>
</reference>
<gene>
    <name evidence="3" type="ORF">M513_00178</name>
    <name evidence="4" type="ORF">M514_00178</name>
</gene>
<evidence type="ECO:0000256" key="1">
    <source>
        <dbReference type="SAM" id="MobiDB-lite"/>
    </source>
</evidence>